<dbReference type="AlphaFoldDB" id="A0A2A6FSW6"/>
<reference evidence="2" key="1">
    <citation type="submission" date="2017-03" db="EMBL/GenBank/DDBJ databases">
        <authorList>
            <person name="Lund M.B."/>
        </authorList>
    </citation>
    <scope>NUCLEOTIDE SEQUENCE [LARGE SCALE GENOMIC DNA]</scope>
</reference>
<proteinExistence type="predicted"/>
<evidence type="ECO:0000313" key="2">
    <source>
        <dbReference type="Proteomes" id="UP000219994"/>
    </source>
</evidence>
<dbReference type="Proteomes" id="UP000219994">
    <property type="component" value="Unassembled WGS sequence"/>
</dbReference>
<accession>A0A2A6FSW6</accession>
<comment type="caution">
    <text evidence="1">The sequence shown here is derived from an EMBL/GenBank/DDBJ whole genome shotgun (WGS) entry which is preliminary data.</text>
</comment>
<name>A0A2A6FSW6_9MICO</name>
<gene>
    <name evidence="1" type="ORF">B5766_05510</name>
</gene>
<organism evidence="1 2">
    <name type="scientific">Candidatus Lumbricidiphila eiseniae</name>
    <dbReference type="NCBI Taxonomy" id="1969409"/>
    <lineage>
        <taxon>Bacteria</taxon>
        <taxon>Bacillati</taxon>
        <taxon>Actinomycetota</taxon>
        <taxon>Actinomycetes</taxon>
        <taxon>Micrococcales</taxon>
        <taxon>Microbacteriaceae</taxon>
        <taxon>Candidatus Lumbricidiphila</taxon>
    </lineage>
</organism>
<dbReference type="EMBL" id="NAEP01000032">
    <property type="protein sequence ID" value="PDQ35523.1"/>
    <property type="molecule type" value="Genomic_DNA"/>
</dbReference>
<evidence type="ECO:0000313" key="1">
    <source>
        <dbReference type="EMBL" id="PDQ35523.1"/>
    </source>
</evidence>
<sequence>MLAVIETLWFVEVPEASEYLLSFEATGAARPPAGFTHPRRTSNALGTQTTRMRTALTTHSRRTIHAVPFVVPLQRSNNALATHSARRQRA</sequence>
<protein>
    <submittedName>
        <fullName evidence="1">Uncharacterized protein</fullName>
    </submittedName>
</protein>